<dbReference type="Pfam" id="PF11457">
    <property type="entry name" value="DUF3021"/>
    <property type="match status" value="1"/>
</dbReference>
<evidence type="ECO:0000313" key="2">
    <source>
        <dbReference type="EMBL" id="RGT57525.1"/>
    </source>
</evidence>
<evidence type="ECO:0000313" key="3">
    <source>
        <dbReference type="Proteomes" id="UP000284731"/>
    </source>
</evidence>
<organism evidence="2 3">
    <name type="scientific">Solobacterium moorei</name>
    <dbReference type="NCBI Taxonomy" id="102148"/>
    <lineage>
        <taxon>Bacteria</taxon>
        <taxon>Bacillati</taxon>
        <taxon>Bacillota</taxon>
        <taxon>Erysipelotrichia</taxon>
        <taxon>Erysipelotrichales</taxon>
        <taxon>Erysipelotrichaceae</taxon>
        <taxon>Solobacterium</taxon>
    </lineage>
</organism>
<comment type="caution">
    <text evidence="2">The sequence shown here is derived from an EMBL/GenBank/DDBJ whole genome shotgun (WGS) entry which is preliminary data.</text>
</comment>
<feature type="transmembrane region" description="Helical" evidence="1">
    <location>
        <begin position="42"/>
        <end position="66"/>
    </location>
</feature>
<keyword evidence="1" id="KW-0472">Membrane</keyword>
<reference evidence="2 3" key="1">
    <citation type="submission" date="2018-08" db="EMBL/GenBank/DDBJ databases">
        <title>A genome reference for cultivated species of the human gut microbiota.</title>
        <authorList>
            <person name="Zou Y."/>
            <person name="Xue W."/>
            <person name="Luo G."/>
        </authorList>
    </citation>
    <scope>NUCLEOTIDE SEQUENCE [LARGE SCALE GENOMIC DNA]</scope>
    <source>
        <strain evidence="2 3">AF18-46</strain>
    </source>
</reference>
<protein>
    <submittedName>
        <fullName evidence="2">DUF3021 domain-containing protein</fullName>
    </submittedName>
</protein>
<dbReference type="RefSeq" id="WP_118764046.1">
    <property type="nucleotide sequence ID" value="NZ_CABJCF010000001.1"/>
</dbReference>
<sequence length="147" mass="16384">MKTKKHTLLFNVFVSIGIAAMIFILTGVIIDSIFHGNIQMTNYAFSKMAIATVVIGFGFGAPAVVYNNERLSLFTQTIIHMGTGCIVMTVTAYLVGWIPMHRGPLLIIASILGELAFAFGIWFLFYLQQKKLVKQMNQRISKINNHA</sequence>
<feature type="transmembrane region" description="Helical" evidence="1">
    <location>
        <begin position="105"/>
        <end position="127"/>
    </location>
</feature>
<evidence type="ECO:0000256" key="1">
    <source>
        <dbReference type="SAM" id="Phobius"/>
    </source>
</evidence>
<keyword evidence="1" id="KW-0812">Transmembrane</keyword>
<dbReference type="Proteomes" id="UP000284731">
    <property type="component" value="Unassembled WGS sequence"/>
</dbReference>
<dbReference type="InterPro" id="IPR021560">
    <property type="entry name" value="DUF3021"/>
</dbReference>
<accession>A0A412PH79</accession>
<proteinExistence type="predicted"/>
<name>A0A412PH79_9FIRM</name>
<feature type="transmembrane region" description="Helical" evidence="1">
    <location>
        <begin position="78"/>
        <end position="99"/>
    </location>
</feature>
<dbReference type="AlphaFoldDB" id="A0A412PH79"/>
<feature type="transmembrane region" description="Helical" evidence="1">
    <location>
        <begin position="7"/>
        <end position="30"/>
    </location>
</feature>
<dbReference type="EMBL" id="QRWX01000001">
    <property type="protein sequence ID" value="RGT57525.1"/>
    <property type="molecule type" value="Genomic_DNA"/>
</dbReference>
<keyword evidence="1" id="KW-1133">Transmembrane helix</keyword>
<gene>
    <name evidence="2" type="ORF">DWX20_00300</name>
</gene>